<accession>A0A0J8DAG3</accession>
<keyword evidence="1" id="KW-0472">Membrane</keyword>
<evidence type="ECO:0000256" key="1">
    <source>
        <dbReference type="SAM" id="Phobius"/>
    </source>
</evidence>
<keyword evidence="1" id="KW-0812">Transmembrane</keyword>
<dbReference type="RefSeq" id="WP_048569396.1">
    <property type="nucleotide sequence ID" value="NZ_LFVU01000003.1"/>
</dbReference>
<reference evidence="2 3" key="1">
    <citation type="submission" date="2015-06" db="EMBL/GenBank/DDBJ databases">
        <title>Draft genome sequence of the purine-degrading Clostridium cylindrosporum HC-1 (DSM 605).</title>
        <authorList>
            <person name="Poehlein A."/>
            <person name="Schiel-Bengelsdorf B."/>
            <person name="Bengelsdorf F."/>
            <person name="Daniel R."/>
            <person name="Duerre P."/>
        </authorList>
    </citation>
    <scope>NUCLEOTIDE SEQUENCE [LARGE SCALE GENOMIC DNA]</scope>
    <source>
        <strain evidence="2 3">DSM 605</strain>
    </source>
</reference>
<feature type="transmembrane region" description="Helical" evidence="1">
    <location>
        <begin position="577"/>
        <end position="602"/>
    </location>
</feature>
<feature type="transmembrane region" description="Helical" evidence="1">
    <location>
        <begin position="463"/>
        <end position="490"/>
    </location>
</feature>
<feature type="transmembrane region" description="Helical" evidence="1">
    <location>
        <begin position="546"/>
        <end position="565"/>
    </location>
</feature>
<organism evidence="2 3">
    <name type="scientific">Clostridium cylindrosporum DSM 605</name>
    <dbReference type="NCBI Taxonomy" id="1121307"/>
    <lineage>
        <taxon>Bacteria</taxon>
        <taxon>Bacillati</taxon>
        <taxon>Bacillota</taxon>
        <taxon>Clostridia</taxon>
        <taxon>Eubacteriales</taxon>
        <taxon>Clostridiaceae</taxon>
        <taxon>Clostridium</taxon>
    </lineage>
</organism>
<dbReference type="AlphaFoldDB" id="A0A0J8DAG3"/>
<comment type="caution">
    <text evidence="2">The sequence shown here is derived from an EMBL/GenBank/DDBJ whole genome shotgun (WGS) entry which is preliminary data.</text>
</comment>
<protein>
    <submittedName>
        <fullName evidence="2">Uncharacterized protein</fullName>
    </submittedName>
</protein>
<gene>
    <name evidence="2" type="ORF">CLCY_7c00570</name>
</gene>
<dbReference type="Proteomes" id="UP000036756">
    <property type="component" value="Unassembled WGS sequence"/>
</dbReference>
<dbReference type="EMBL" id="LFVU01000003">
    <property type="protein sequence ID" value="KMT23010.1"/>
    <property type="molecule type" value="Genomic_DNA"/>
</dbReference>
<proteinExistence type="predicted"/>
<sequence length="734" mass="77157">MSKNFTTNVVIGGKLNPSLKTAFDSASKYAQKASQVMTKANSGLAKLGSTAGGTASKLNGLGRSLGASSGLSKLGSIASSTTTRIMGLASSLRGVGSAIAGSAIVLGGGAMIKQAASAEQYRNTLNVVMKDQQKAGEMYKWAVNFANKTPFETDELVQATVKLQSYGVEAQKTLPMVGDMASAMGKGLDQAVEAIADAQTGELERLKEFGITKQMIVEQGAKKLAGVEIVNNKGQITNQRAFNAALFSLMQERYKGAMDIQSRSISGLWSTITGVAKSGLTEIAGIDIEGNIKFGSFADRLRTGLGKAAELLTKFQETGVFGKIGDVLGSSMGKAGDVFKNIGRILQPMAEPIMSFLTTIGGSIEKTFNSLATSFAPIGAQLTDIFQGLAPTISQVFDTMSKASFLPIILNVVQQLAPIIGNFVQKLLPMLVPVITMILDAVNQLMPVIMQALQQIMPILMQLISAILPILVPIIQALVAVITPLIPIIAQLVQQLLPIFVTLFTMIANILTFLAPLIQITATVISAVLFTAIQMILPIIQSLITVFTGVLSVISNIIAFVVNVFTGQWGSAWQNVVNIFGSIFGSLAAIAKAPINAVIGLINSAISGINSISVDVPDWVPGAGGKKLGFSIPKIPMLAKGGITQGVSIAGEAGPEAVIPLKPKNPRAISLLNTTAKMLGVDNGQGGGPVVIHYSPQIMGGGAEVEKSLSSSFEEFKRWAEEYFNNETRLSYGG</sequence>
<dbReference type="PATRIC" id="fig|1121307.3.peg.2339"/>
<evidence type="ECO:0000313" key="2">
    <source>
        <dbReference type="EMBL" id="KMT23010.1"/>
    </source>
</evidence>
<evidence type="ECO:0000313" key="3">
    <source>
        <dbReference type="Proteomes" id="UP000036756"/>
    </source>
</evidence>
<feature type="transmembrane region" description="Helical" evidence="1">
    <location>
        <begin position="522"/>
        <end position="540"/>
    </location>
</feature>
<dbReference type="SUPFAM" id="SSF48371">
    <property type="entry name" value="ARM repeat"/>
    <property type="match status" value="1"/>
</dbReference>
<dbReference type="STRING" id="1121307.CLCY_7c00570"/>
<dbReference type="InterPro" id="IPR016024">
    <property type="entry name" value="ARM-type_fold"/>
</dbReference>
<keyword evidence="1" id="KW-1133">Transmembrane helix</keyword>
<name>A0A0J8DAG3_CLOCY</name>
<feature type="transmembrane region" description="Helical" evidence="1">
    <location>
        <begin position="496"/>
        <end position="515"/>
    </location>
</feature>
<keyword evidence="3" id="KW-1185">Reference proteome</keyword>
<dbReference type="OrthoDB" id="90760at2"/>